<evidence type="ECO:0000313" key="1">
    <source>
        <dbReference type="EMBL" id="ROR76139.1"/>
    </source>
</evidence>
<reference evidence="1 2" key="1">
    <citation type="submission" date="2018-11" db="EMBL/GenBank/DDBJ databases">
        <title>Sequencing the genomes of 1000 actinobacteria strains.</title>
        <authorList>
            <person name="Klenk H.-P."/>
        </authorList>
    </citation>
    <scope>NUCLEOTIDE SEQUENCE [LARGE SCALE GENOMIC DNA]</scope>
    <source>
        <strain evidence="1 2">DSM 14012</strain>
    </source>
</reference>
<keyword evidence="2" id="KW-1185">Reference proteome</keyword>
<accession>A0A3N2BLK6</accession>
<dbReference type="AlphaFoldDB" id="A0A3N2BLK6"/>
<gene>
    <name evidence="1" type="ORF">EDD42_4092</name>
</gene>
<name>A0A3N2BLK6_9MICO</name>
<comment type="caution">
    <text evidence="1">The sequence shown here is derived from an EMBL/GenBank/DDBJ whole genome shotgun (WGS) entry which is preliminary data.</text>
</comment>
<evidence type="ECO:0000313" key="2">
    <source>
        <dbReference type="Proteomes" id="UP000266915"/>
    </source>
</evidence>
<dbReference type="EMBL" id="RKHL01000002">
    <property type="protein sequence ID" value="ROR76139.1"/>
    <property type="molecule type" value="Genomic_DNA"/>
</dbReference>
<organism evidence="1 2">
    <name type="scientific">Plantibacter flavus</name>
    <dbReference type="NCBI Taxonomy" id="150123"/>
    <lineage>
        <taxon>Bacteria</taxon>
        <taxon>Bacillati</taxon>
        <taxon>Actinomycetota</taxon>
        <taxon>Actinomycetes</taxon>
        <taxon>Micrococcales</taxon>
        <taxon>Microbacteriaceae</taxon>
        <taxon>Plantibacter</taxon>
    </lineage>
</organism>
<dbReference type="Proteomes" id="UP000266915">
    <property type="component" value="Unassembled WGS sequence"/>
</dbReference>
<sequence length="70" mass="7847">MSDMDAAFIDGVRDTNEVFLEAEERALKWARRRSEMTRMAHRNGVSVEDIAAGVGQPPSIVREWLSAPTD</sequence>
<proteinExistence type="predicted"/>
<protein>
    <submittedName>
        <fullName evidence="1">Uncharacterized protein</fullName>
    </submittedName>
</protein>
<dbReference type="RefSeq" id="WP_085514086.1">
    <property type="nucleotide sequence ID" value="NZ_FXAP01000007.1"/>
</dbReference>